<keyword evidence="3" id="KW-0762">Sugar transport</keyword>
<dbReference type="EMBL" id="QOKZ01000002">
    <property type="protein sequence ID" value="RMC36325.1"/>
    <property type="molecule type" value="Genomic_DNA"/>
</dbReference>
<feature type="transmembrane region" description="Helical" evidence="2">
    <location>
        <begin position="7"/>
        <end position="28"/>
    </location>
</feature>
<evidence type="ECO:0000256" key="2">
    <source>
        <dbReference type="SAM" id="Phobius"/>
    </source>
</evidence>
<keyword evidence="2" id="KW-1133">Transmembrane helix</keyword>
<dbReference type="GO" id="GO:0004713">
    <property type="term" value="F:protein tyrosine kinase activity"/>
    <property type="evidence" value="ECO:0007669"/>
    <property type="project" value="TreeGrafter"/>
</dbReference>
<evidence type="ECO:0000256" key="1">
    <source>
        <dbReference type="SAM" id="Coils"/>
    </source>
</evidence>
<dbReference type="GO" id="GO:0005886">
    <property type="term" value="C:plasma membrane"/>
    <property type="evidence" value="ECO:0007669"/>
    <property type="project" value="TreeGrafter"/>
</dbReference>
<dbReference type="Proteomes" id="UP000273516">
    <property type="component" value="Unassembled WGS sequence"/>
</dbReference>
<accession>A0A3M0MG02</accession>
<keyword evidence="2" id="KW-0812">Transmembrane</keyword>
<dbReference type="PANTHER" id="PTHR32309">
    <property type="entry name" value="TYROSINE-PROTEIN KINASE"/>
    <property type="match status" value="1"/>
</dbReference>
<dbReference type="InterPro" id="IPR050445">
    <property type="entry name" value="Bact_polysacc_biosynth/exp"/>
</dbReference>
<reference evidence="3 4" key="1">
    <citation type="submission" date="2018-07" db="EMBL/GenBank/DDBJ databases">
        <authorList>
            <person name="Zhang Y."/>
            <person name="Wang L."/>
            <person name="Ma S."/>
        </authorList>
    </citation>
    <scope>NUCLEOTIDE SEQUENCE [LARGE SCALE GENOMIC DNA]</scope>
    <source>
        <strain evidence="3 4">4-2</strain>
    </source>
</reference>
<feature type="coiled-coil region" evidence="1">
    <location>
        <begin position="175"/>
        <end position="239"/>
    </location>
</feature>
<evidence type="ECO:0000313" key="4">
    <source>
        <dbReference type="Proteomes" id="UP000273516"/>
    </source>
</evidence>
<comment type="caution">
    <text evidence="3">The sequence shown here is derived from an EMBL/GenBank/DDBJ whole genome shotgun (WGS) entry which is preliminary data.</text>
</comment>
<feature type="transmembrane region" description="Helical" evidence="2">
    <location>
        <begin position="342"/>
        <end position="366"/>
    </location>
</feature>
<protein>
    <submittedName>
        <fullName evidence="3">Sugar transporter</fullName>
    </submittedName>
</protein>
<keyword evidence="2" id="KW-0472">Membrane</keyword>
<gene>
    <name evidence="3" type="ORF">C9E81_06520</name>
</gene>
<keyword evidence="4" id="KW-1185">Reference proteome</keyword>
<dbReference type="AlphaFoldDB" id="A0A3M0MG02"/>
<proteinExistence type="predicted"/>
<sequence>MRLRHWRLLASFVVMVAMPIAVLVIYLWSVALDQYSSVAGFTVRKEEGGNTSELIGGLAQIAGSSLSSDSDILYEFIHSQSLVRTIENEVGLIEHYSDYWDEDPVFALWRDPSIEDLEWYWRRIVRVSYDANSGLIEVRVLAFTPEKAQEIAQAIVRQSEDMINRLSEQAREDAMRYARNDLEEVVERLKRAREALTAFRSRTQIVDPEADLQGRMGVMNNLQQQLATALVDYDLLLETTHENDPRLAQGRRRIEVIRERIAQERKSFATRSAEDTPDGEDYPSLIAEYEGLVVDREFTEETYRASLAALDLARANAQRESRYLATYIQPTLAESSEYPRRFTIAGLCGLFLLLSWSVLALVYYSIRDRA</sequence>
<dbReference type="PANTHER" id="PTHR32309:SF13">
    <property type="entry name" value="FERRIC ENTEROBACTIN TRANSPORT PROTEIN FEPE"/>
    <property type="match status" value="1"/>
</dbReference>
<evidence type="ECO:0000313" key="3">
    <source>
        <dbReference type="EMBL" id="RMC36325.1"/>
    </source>
</evidence>
<keyword evidence="3" id="KW-0813">Transport</keyword>
<name>A0A3M0MG02_9RHOB</name>
<keyword evidence="1" id="KW-0175">Coiled coil</keyword>
<organism evidence="3 4">
    <name type="scientific">Paracoccus alkanivorans</name>
    <dbReference type="NCBI Taxonomy" id="2116655"/>
    <lineage>
        <taxon>Bacteria</taxon>
        <taxon>Pseudomonadati</taxon>
        <taxon>Pseudomonadota</taxon>
        <taxon>Alphaproteobacteria</taxon>
        <taxon>Rhodobacterales</taxon>
        <taxon>Paracoccaceae</taxon>
        <taxon>Paracoccus</taxon>
    </lineage>
</organism>